<proteinExistence type="predicted"/>
<protein>
    <submittedName>
        <fullName evidence="2">Uncharacterized protein</fullName>
    </submittedName>
</protein>
<accession>A0A915EIY7</accession>
<dbReference type="WBParaSite" id="jg639">
    <property type="protein sequence ID" value="jg639"/>
    <property type="gene ID" value="jg639"/>
</dbReference>
<organism evidence="1 2">
    <name type="scientific">Ditylenchus dipsaci</name>
    <dbReference type="NCBI Taxonomy" id="166011"/>
    <lineage>
        <taxon>Eukaryota</taxon>
        <taxon>Metazoa</taxon>
        <taxon>Ecdysozoa</taxon>
        <taxon>Nematoda</taxon>
        <taxon>Chromadorea</taxon>
        <taxon>Rhabditida</taxon>
        <taxon>Tylenchina</taxon>
        <taxon>Tylenchomorpha</taxon>
        <taxon>Sphaerularioidea</taxon>
        <taxon>Anguinidae</taxon>
        <taxon>Anguininae</taxon>
        <taxon>Ditylenchus</taxon>
    </lineage>
</organism>
<sequence>MKILNGRSFSSVQVYFVDTGGSINLSVSASFIRNCNYKIYKDGVLLAEGSSKQKADLSKYFNRPYLFCQQADELFKKLALENLGQQNHRLRDQLLDLQKNLLNHIAVSNSEKDHFDQIRAALQRNNYSIAIDLLKKHISRVDSSEANQIQSIIQQLIDCCCSYSSSYSFELLQPGRLSRAYLWLT</sequence>
<dbReference type="Proteomes" id="UP000887574">
    <property type="component" value="Unplaced"/>
</dbReference>
<name>A0A915EIY7_9BILA</name>
<evidence type="ECO:0000313" key="2">
    <source>
        <dbReference type="WBParaSite" id="jg639"/>
    </source>
</evidence>
<evidence type="ECO:0000313" key="1">
    <source>
        <dbReference type="Proteomes" id="UP000887574"/>
    </source>
</evidence>
<dbReference type="AlphaFoldDB" id="A0A915EIY7"/>
<keyword evidence="1" id="KW-1185">Reference proteome</keyword>
<reference evidence="2" key="1">
    <citation type="submission" date="2022-11" db="UniProtKB">
        <authorList>
            <consortium name="WormBaseParasite"/>
        </authorList>
    </citation>
    <scope>IDENTIFICATION</scope>
</reference>